<reference evidence="3 4" key="1">
    <citation type="journal article" date="2009" name="Nature">
        <title>Evolution of pathogenicity and sexual reproduction in eight Candida genomes.</title>
        <authorList>
            <person name="Butler G."/>
            <person name="Rasmussen M.D."/>
            <person name="Lin M.F."/>
            <person name="Santos M.A."/>
            <person name="Sakthikumar S."/>
            <person name="Munro C.A."/>
            <person name="Rheinbay E."/>
            <person name="Grabherr M."/>
            <person name="Forche A."/>
            <person name="Reedy J.L."/>
            <person name="Agrafioti I."/>
            <person name="Arnaud M.B."/>
            <person name="Bates S."/>
            <person name="Brown A.J."/>
            <person name="Brunke S."/>
            <person name="Costanzo M.C."/>
            <person name="Fitzpatrick D.A."/>
            <person name="de Groot P.W."/>
            <person name="Harris D."/>
            <person name="Hoyer L.L."/>
            <person name="Hube B."/>
            <person name="Klis F.M."/>
            <person name="Kodira C."/>
            <person name="Lennard N."/>
            <person name="Logue M.E."/>
            <person name="Martin R."/>
            <person name="Neiman A.M."/>
            <person name="Nikolaou E."/>
            <person name="Quail M.A."/>
            <person name="Quinn J."/>
            <person name="Santos M.C."/>
            <person name="Schmitzberger F.F."/>
            <person name="Sherlock G."/>
            <person name="Shah P."/>
            <person name="Silverstein K.A."/>
            <person name="Skrzypek M.S."/>
            <person name="Soll D."/>
            <person name="Staggs R."/>
            <person name="Stansfield I."/>
            <person name="Stumpf M.P."/>
            <person name="Sudbery P.E."/>
            <person name="Srikantha T."/>
            <person name="Zeng Q."/>
            <person name="Berman J."/>
            <person name="Berriman M."/>
            <person name="Heitman J."/>
            <person name="Gow N.A."/>
            <person name="Lorenz M.C."/>
            <person name="Birren B.W."/>
            <person name="Kellis M."/>
            <person name="Cuomo C.A."/>
        </authorList>
    </citation>
    <scope>NUCLEOTIDE SEQUENCE [LARGE SCALE GENOMIC DNA]</scope>
    <source>
        <strain evidence="4">ATCC 6260 / CBS 566 / DSM 6381 / JCM 1539 / NBRC 10279 / NRRL Y-324</strain>
    </source>
</reference>
<evidence type="ECO:0008006" key="5">
    <source>
        <dbReference type="Google" id="ProtNLM"/>
    </source>
</evidence>
<feature type="transmembrane region" description="Helical" evidence="2">
    <location>
        <begin position="199"/>
        <end position="225"/>
    </location>
</feature>
<keyword evidence="2" id="KW-1133">Transmembrane helix</keyword>
<dbReference type="GeneID" id="5126313"/>
<feature type="region of interest" description="Disordered" evidence="1">
    <location>
        <begin position="1"/>
        <end position="28"/>
    </location>
</feature>
<dbReference type="KEGG" id="pgu:PGUG_03836"/>
<name>A5DKN5_PICGU</name>
<keyword evidence="2" id="KW-0812">Transmembrane</keyword>
<accession>A5DKN5</accession>
<evidence type="ECO:0000313" key="4">
    <source>
        <dbReference type="Proteomes" id="UP000001997"/>
    </source>
</evidence>
<dbReference type="Proteomes" id="UP000001997">
    <property type="component" value="Unassembled WGS sequence"/>
</dbReference>
<feature type="transmembrane region" description="Helical" evidence="2">
    <location>
        <begin position="108"/>
        <end position="129"/>
    </location>
</feature>
<dbReference type="AlphaFoldDB" id="A5DKN5"/>
<evidence type="ECO:0000313" key="3">
    <source>
        <dbReference type="EMBL" id="EDK39738.2"/>
    </source>
</evidence>
<feature type="transmembrane region" description="Helical" evidence="2">
    <location>
        <begin position="141"/>
        <end position="160"/>
    </location>
</feature>
<dbReference type="HOGENOM" id="CLU_1200226_0_0_1"/>
<keyword evidence="4" id="KW-1185">Reference proteome</keyword>
<dbReference type="EMBL" id="CH408158">
    <property type="protein sequence ID" value="EDK39738.2"/>
    <property type="molecule type" value="Genomic_DNA"/>
</dbReference>
<organism evidence="3 4">
    <name type="scientific">Meyerozyma guilliermondii (strain ATCC 6260 / CBS 566 / DSM 6381 / JCM 1539 / NBRC 10279 / NRRL Y-324)</name>
    <name type="common">Yeast</name>
    <name type="synonym">Candida guilliermondii</name>
    <dbReference type="NCBI Taxonomy" id="294746"/>
    <lineage>
        <taxon>Eukaryota</taxon>
        <taxon>Fungi</taxon>
        <taxon>Dikarya</taxon>
        <taxon>Ascomycota</taxon>
        <taxon>Saccharomycotina</taxon>
        <taxon>Pichiomycetes</taxon>
        <taxon>Debaryomycetaceae</taxon>
        <taxon>Meyerozyma</taxon>
    </lineage>
</organism>
<evidence type="ECO:0000256" key="1">
    <source>
        <dbReference type="SAM" id="MobiDB-lite"/>
    </source>
</evidence>
<dbReference type="RefSeq" id="XP_001484455.2">
    <property type="nucleotide sequence ID" value="XM_001484405.1"/>
</dbReference>
<evidence type="ECO:0000256" key="2">
    <source>
        <dbReference type="SAM" id="Phobius"/>
    </source>
</evidence>
<gene>
    <name evidence="3" type="ORF">PGUG_03836</name>
</gene>
<keyword evidence="2" id="KW-0472">Membrane</keyword>
<protein>
    <recommendedName>
        <fullName evidence="5">Transmembrane protein</fullName>
    </recommendedName>
</protein>
<feature type="transmembrane region" description="Helical" evidence="2">
    <location>
        <begin position="172"/>
        <end position="193"/>
    </location>
</feature>
<proteinExistence type="predicted"/>
<dbReference type="InParanoid" id="A5DKN5"/>
<dbReference type="VEuPathDB" id="FungiDB:PGUG_03836"/>
<sequence length="231" mass="27134">MTTPPVQRMTPPQAEESNPHQFEGMTPQQAVELIRQLERELNPLQLEGMTPQQVVEGIRQKREANRQLREENRQPREVIRQRREAIMRETRPQTRETTPQRNVVRVSFYSLMAWQFAILFLCILIVVFSDSFGNREINISIYLWICYALVYLWLLKNRILSIYASYQHKAPFYLSLLSAYVCIVTCIAAFHSFCQSQTLTIFQILLLCLFAVIGSMVEYFCVIITSEWSEK</sequence>